<proteinExistence type="predicted"/>
<dbReference type="Proteomes" id="UP000002357">
    <property type="component" value="Chromosome"/>
</dbReference>
<gene>
    <name evidence="2" type="ORF">SCLAV_0348</name>
</gene>
<dbReference type="eggNOG" id="ENOG502ZJBU">
    <property type="taxonomic scope" value="Bacteria"/>
</dbReference>
<sequence length="434" mass="47953">MTQVFISHSAKRDPLTLEVLQRVASGLTSKNFEVRVDMEALRPGVDWCATLYQWLAECDAAVVLFNEAALESFWVRREVNILLWRRALNPRFRVIPVLVGKMSSGRLKDAGFSDVLPVEFAREPWEENGGEGGEGAARRGYAERLAASVLGRFPEQPGPAADGDPMRVWVARLAEQLRQTGNDRPLLAVARSLGIEEAELADVRADSGACLLLAHRLLGTVEGAALKSALMELAPYLSSDQLHRLVAQLLPVWVNGESARHILPPPGCGRSRAVVLNARQHSTAGHYVDRAMCLQLDRYHLAAAGGLPLGEDAAGELVEECVDAVRALLHYPPGVPPERFRPRENVLHCLSVDVSALRPAVVAEAVGEVRRRFPWLVLILLTGGTVPDDRTLRDWRLDDLVMVAPQLTEDEEILGYQLAEDLRELPRRLNGSWR</sequence>
<dbReference type="EMBL" id="CM000913">
    <property type="protein sequence ID" value="EFG05424.1"/>
    <property type="molecule type" value="Genomic_DNA"/>
</dbReference>
<keyword evidence="3" id="KW-1185">Reference proteome</keyword>
<dbReference type="Gene3D" id="3.40.50.10140">
    <property type="entry name" value="Toll/interleukin-1 receptor homology (TIR) domain"/>
    <property type="match status" value="1"/>
</dbReference>
<dbReference type="InterPro" id="IPR035897">
    <property type="entry name" value="Toll_tir_struct_dom_sf"/>
</dbReference>
<evidence type="ECO:0000259" key="1">
    <source>
        <dbReference type="Pfam" id="PF13676"/>
    </source>
</evidence>
<dbReference type="AlphaFoldDB" id="E2Q892"/>
<dbReference type="GO" id="GO:0007165">
    <property type="term" value="P:signal transduction"/>
    <property type="evidence" value="ECO:0007669"/>
    <property type="project" value="InterPro"/>
</dbReference>
<dbReference type="InterPro" id="IPR000157">
    <property type="entry name" value="TIR_dom"/>
</dbReference>
<protein>
    <recommendedName>
        <fullName evidence="1">TIR domain-containing protein</fullName>
    </recommendedName>
</protein>
<accession>E2Q892</accession>
<evidence type="ECO:0000313" key="3">
    <source>
        <dbReference type="Proteomes" id="UP000002357"/>
    </source>
</evidence>
<dbReference type="KEGG" id="sclf:BB341_26050"/>
<evidence type="ECO:0000313" key="2">
    <source>
        <dbReference type="EMBL" id="EFG05424.1"/>
    </source>
</evidence>
<dbReference type="RefSeq" id="WP_003959455.1">
    <property type="nucleotide sequence ID" value="NZ_CM000913.1"/>
</dbReference>
<name>E2Q892_STRCL</name>
<dbReference type="Pfam" id="PF13676">
    <property type="entry name" value="TIR_2"/>
    <property type="match status" value="1"/>
</dbReference>
<dbReference type="GeneID" id="93732951"/>
<reference evidence="2 3" key="1">
    <citation type="journal article" date="2010" name="Genome Biol. Evol.">
        <title>The sequence of a 1.8-mb bacterial linear plasmid reveals a rich evolutionary reservoir of secondary metabolic pathways.</title>
        <authorList>
            <person name="Medema M.H."/>
            <person name="Trefzer A."/>
            <person name="Kovalchuk A."/>
            <person name="van den Berg M."/>
            <person name="Mueller U."/>
            <person name="Heijne W."/>
            <person name="Wu L."/>
            <person name="Alam M.T."/>
            <person name="Ronning C.M."/>
            <person name="Nierman W.C."/>
            <person name="Bovenberg R.A.L."/>
            <person name="Breitling R."/>
            <person name="Takano E."/>
        </authorList>
    </citation>
    <scope>NUCLEOTIDE SEQUENCE [LARGE SCALE GENOMIC DNA]</scope>
    <source>
        <strain evidence="3">ATCC 27064 / DSM 738 / JCM 4710 / NBRC 13307 / NCIMB 12785 / NRRL 3585 / VKM Ac-602</strain>
    </source>
</reference>
<feature type="domain" description="TIR" evidence="1">
    <location>
        <begin position="4"/>
        <end position="126"/>
    </location>
</feature>
<dbReference type="OrthoDB" id="4025751at2"/>
<organism evidence="2 3">
    <name type="scientific">Streptomyces clavuligerus</name>
    <dbReference type="NCBI Taxonomy" id="1901"/>
    <lineage>
        <taxon>Bacteria</taxon>
        <taxon>Bacillati</taxon>
        <taxon>Actinomycetota</taxon>
        <taxon>Actinomycetes</taxon>
        <taxon>Kitasatosporales</taxon>
        <taxon>Streptomycetaceae</taxon>
        <taxon>Streptomyces</taxon>
    </lineage>
</organism>
<dbReference type="SUPFAM" id="SSF52200">
    <property type="entry name" value="Toll/Interleukin receptor TIR domain"/>
    <property type="match status" value="1"/>
</dbReference>
<dbReference type="STRING" id="1901.BB341_26050"/>